<feature type="topological domain" description="Cytoplasmic" evidence="8">
    <location>
        <begin position="1"/>
        <end position="1045"/>
    </location>
</feature>
<dbReference type="CDD" id="cd00176">
    <property type="entry name" value="SPEC"/>
    <property type="match status" value="1"/>
</dbReference>
<keyword evidence="6" id="KW-0539">Nucleus</keyword>
<dbReference type="Pfam" id="PF00435">
    <property type="entry name" value="Spectrin"/>
    <property type="match status" value="1"/>
</dbReference>
<dbReference type="PANTHER" id="PTHR47535">
    <property type="entry name" value="MUSCLE-SPECIFIC PROTEIN 300 KDA, ISOFORM G"/>
    <property type="match status" value="1"/>
</dbReference>
<feature type="domain" description="KASH" evidence="12">
    <location>
        <begin position="1037"/>
        <end position="1095"/>
    </location>
</feature>
<sequence>MLLGRIDFLLALCCTMTQEVQDEFGESLESAQAWMLAVQERLKVNDNTQGPRAALEARLRETEKIWESEHDGKVKMDIVFVAGDAVLQCSDEDQKHKTLSKLKEIKSLWEETCTYIIHCHSRIEWVWLHWSEYLKAHEEFGLWLGKMKMTLEPNLELQLGLKEKRWQLDHHRVLLSDTENQAVLLERLLDEAATLYNRTQDPSVDSEAQERLKDSYEEIRTKAQERMKLLEKIVEEHQLYKGSTDKFRVWLRSKEEEIARCSEMTDSTDEKQETWKDILKSVKSEEKTLQHIERLAEAVKNSTSPLGAEKTTKEVEELRQAWESLRLACEQEQERLENTVRIQSEYRTKVLKMKSDMAELRKLVQKLNQDLEFKDVERTEEQMVALWRKFMAIRTALAVEESRVERLKAQLKELFRFSQNVKPHSDDVLAAVKEYHSVKGKAFKLSTETESSLRQIFQDPLRKFVQWRPSALKVLENSSEVTDFALLSMHMQQIETLLCQSSQFQERLSLLHVKQDLLGSIFVEEKAKDLKSDLVGAIKERERLHNRLLQTKSRLQSLMSRTKDFDVAYGSFLKQLDDIRVKIEAENALQPDILTKKAQFERLEIIQNDLADFEAHSRQLESLVSSNPAYRTQIGQLSADWKALHRSLKIKLQASEHAIYEHECFHGNLLNLEHWLMETKQKLELFRSSNREWNIENHQAEVQKLLAEFSEKDIELHQVESQGDAVLTKTSSEGRVHIQRDLEQLRESRASLLSSITSLRSKIQAGGGNELSIEVTDHGAEGGSGFRAEGYYDSRRGSNELRVNKVSAGDVPDFRREGDYDRDEGGIDYEFKKTGSERGFEYRGGHYALKREGEYDQSEGGGGIQARNEYKEHRRNDFQKQGSNEVQGNLGVKFRGSGQRIKVTTDTPDGYTMDGAQEIQGRSDYHKLQKQFEEWLRSENGKLTKILIRKESLSSKELKSRQQGLKELRSRISMGQDLFQSLLKSKGTKMGADAHLEDLRYQWMLYKSKLKDVGDLRVAAQRHGPLDEPIRIEKKRSGFLYRVCCAALPLQILLLALLLLAFLLPLVDEGASCSLANNFARSFSLMLRYDGPPPT</sequence>
<evidence type="ECO:0000256" key="7">
    <source>
        <dbReference type="ARBA" id="ARBA00046312"/>
    </source>
</evidence>
<dbReference type="InterPro" id="IPR018159">
    <property type="entry name" value="Spectrin/alpha-actinin"/>
</dbReference>
<evidence type="ECO:0000256" key="5">
    <source>
        <dbReference type="ARBA" id="ARBA00023136"/>
    </source>
</evidence>
<name>A0ABR0Y0G8_HUSHU</name>
<dbReference type="Pfam" id="PF25803">
    <property type="entry name" value="Spectrin_SYNE1_2"/>
    <property type="match status" value="1"/>
</dbReference>
<dbReference type="Pfam" id="PF10541">
    <property type="entry name" value="KASH"/>
    <property type="match status" value="1"/>
</dbReference>
<reference evidence="13 14" key="1">
    <citation type="submission" date="2021-05" db="EMBL/GenBank/DDBJ databases">
        <authorList>
            <person name="Zahm M."/>
            <person name="Klopp C."/>
            <person name="Cabau C."/>
            <person name="Kuhl H."/>
            <person name="Suciu R."/>
            <person name="Ciorpac M."/>
            <person name="Holostenco D."/>
            <person name="Gessner J."/>
            <person name="Wuertz S."/>
            <person name="Hohne C."/>
            <person name="Stock M."/>
            <person name="Gislard M."/>
            <person name="Lluch J."/>
            <person name="Milhes M."/>
            <person name="Lampietro C."/>
            <person name="Lopez Roques C."/>
            <person name="Donnadieu C."/>
            <person name="Du K."/>
            <person name="Schartl M."/>
            <person name="Guiguen Y."/>
        </authorList>
    </citation>
    <scope>NUCLEOTIDE SEQUENCE [LARGE SCALE GENOMIC DNA]</scope>
    <source>
        <strain evidence="13">Hh-F2</strain>
        <tissue evidence="13">Blood</tissue>
    </source>
</reference>
<dbReference type="InterPro" id="IPR057933">
    <property type="entry name" value="SYNE3_dom"/>
</dbReference>
<feature type="signal peptide" evidence="11">
    <location>
        <begin position="1"/>
        <end position="22"/>
    </location>
</feature>
<dbReference type="InterPro" id="IPR002017">
    <property type="entry name" value="Spectrin_repeat"/>
</dbReference>
<evidence type="ECO:0000256" key="4">
    <source>
        <dbReference type="ARBA" id="ARBA00022989"/>
    </source>
</evidence>
<evidence type="ECO:0000313" key="14">
    <source>
        <dbReference type="Proteomes" id="UP001369086"/>
    </source>
</evidence>
<evidence type="ECO:0000256" key="6">
    <source>
        <dbReference type="ARBA" id="ARBA00023242"/>
    </source>
</evidence>
<evidence type="ECO:0000256" key="10">
    <source>
        <dbReference type="SAM" id="Phobius"/>
    </source>
</evidence>
<proteinExistence type="inferred from homology"/>
<comment type="similarity">
    <text evidence="1">Belongs to the nesprin family.</text>
</comment>
<comment type="subcellular location">
    <subcellularLocation>
        <location evidence="7">Nucleus outer membrane</location>
        <topology evidence="7">Single-pass type IV membrane protein</topology>
    </subcellularLocation>
</comment>
<keyword evidence="5 8" id="KW-0472">Membrane</keyword>
<feature type="topological domain" description="Perinuclear space" evidence="8">
    <location>
        <begin position="1067"/>
        <end position="1095"/>
    </location>
</feature>
<keyword evidence="2 8" id="KW-0812">Transmembrane</keyword>
<dbReference type="Proteomes" id="UP001369086">
    <property type="component" value="Unassembled WGS sequence"/>
</dbReference>
<dbReference type="PANTHER" id="PTHR47535:SF2">
    <property type="entry name" value="NESPRIN-3"/>
    <property type="match status" value="1"/>
</dbReference>
<keyword evidence="4 10" id="KW-1133">Transmembrane helix</keyword>
<evidence type="ECO:0000256" key="2">
    <source>
        <dbReference type="ARBA" id="ARBA00022692"/>
    </source>
</evidence>
<dbReference type="InterPro" id="IPR012315">
    <property type="entry name" value="KASH"/>
</dbReference>
<feature type="transmembrane region" description="Helical" evidence="10">
    <location>
        <begin position="1039"/>
        <end position="1064"/>
    </location>
</feature>
<evidence type="ECO:0000256" key="9">
    <source>
        <dbReference type="SAM" id="Coils"/>
    </source>
</evidence>
<feature type="chain" id="PRO_5046539009" evidence="11">
    <location>
        <begin position="23"/>
        <end position="1095"/>
    </location>
</feature>
<dbReference type="SUPFAM" id="SSF46966">
    <property type="entry name" value="Spectrin repeat"/>
    <property type="match status" value="3"/>
</dbReference>
<comment type="caution">
    <text evidence="13">The sequence shown here is derived from an EMBL/GenBank/DDBJ whole genome shotgun (WGS) entry which is preliminary data.</text>
</comment>
<dbReference type="Gene3D" id="1.20.58.60">
    <property type="match status" value="2"/>
</dbReference>
<organism evidence="13 14">
    <name type="scientific">Huso huso</name>
    <name type="common">Beluga</name>
    <name type="synonym">Acipenser huso</name>
    <dbReference type="NCBI Taxonomy" id="61971"/>
    <lineage>
        <taxon>Eukaryota</taxon>
        <taxon>Metazoa</taxon>
        <taxon>Chordata</taxon>
        <taxon>Craniata</taxon>
        <taxon>Vertebrata</taxon>
        <taxon>Euteleostomi</taxon>
        <taxon>Actinopterygii</taxon>
        <taxon>Chondrostei</taxon>
        <taxon>Acipenseriformes</taxon>
        <taxon>Acipenseridae</taxon>
        <taxon>Huso</taxon>
    </lineage>
</organism>
<dbReference type="InterPro" id="IPR052403">
    <property type="entry name" value="LINC-complex_assoc"/>
</dbReference>
<keyword evidence="11" id="KW-0732">Signal</keyword>
<dbReference type="EMBL" id="JAHFZB010000176">
    <property type="protein sequence ID" value="KAK6466147.1"/>
    <property type="molecule type" value="Genomic_DNA"/>
</dbReference>
<evidence type="ECO:0000256" key="8">
    <source>
        <dbReference type="PROSITE-ProRule" id="PRU00385"/>
    </source>
</evidence>
<evidence type="ECO:0000256" key="3">
    <source>
        <dbReference type="ARBA" id="ARBA00022737"/>
    </source>
</evidence>
<keyword evidence="9" id="KW-0175">Coiled coil</keyword>
<dbReference type="SMART" id="SM00150">
    <property type="entry name" value="SPEC"/>
    <property type="match status" value="3"/>
</dbReference>
<feature type="coiled-coil region" evidence="9">
    <location>
        <begin position="527"/>
        <end position="561"/>
    </location>
</feature>
<evidence type="ECO:0000313" key="13">
    <source>
        <dbReference type="EMBL" id="KAK6466147.1"/>
    </source>
</evidence>
<evidence type="ECO:0000256" key="11">
    <source>
        <dbReference type="SAM" id="SignalP"/>
    </source>
</evidence>
<feature type="coiled-coil region" evidence="9">
    <location>
        <begin position="282"/>
        <end position="377"/>
    </location>
</feature>
<dbReference type="Pfam" id="PF25804">
    <property type="entry name" value="SYNE3"/>
    <property type="match status" value="1"/>
</dbReference>
<keyword evidence="3" id="KW-0677">Repeat</keyword>
<dbReference type="PROSITE" id="PS51049">
    <property type="entry name" value="KASH"/>
    <property type="match status" value="1"/>
</dbReference>
<dbReference type="SMART" id="SM01249">
    <property type="entry name" value="KASH"/>
    <property type="match status" value="1"/>
</dbReference>
<evidence type="ECO:0000259" key="12">
    <source>
        <dbReference type="PROSITE" id="PS51049"/>
    </source>
</evidence>
<dbReference type="InterPro" id="IPR057932">
    <property type="entry name" value="Spectrin_SYNE1_3"/>
</dbReference>
<gene>
    <name evidence="13" type="ORF">HHUSO_G36729</name>
</gene>
<keyword evidence="14" id="KW-1185">Reference proteome</keyword>
<protein>
    <submittedName>
        <fullName evidence="13">Nesprin-3-like isoform X1</fullName>
    </submittedName>
</protein>
<accession>A0ABR0Y0G8</accession>
<evidence type="ECO:0000256" key="1">
    <source>
        <dbReference type="ARBA" id="ARBA00008619"/>
    </source>
</evidence>